<feature type="compositionally biased region" description="Low complexity" evidence="1">
    <location>
        <begin position="334"/>
        <end position="353"/>
    </location>
</feature>
<reference evidence="2 3" key="1">
    <citation type="journal article" date="2019" name="Int. J. Syst. Evol. Microbiol.">
        <title>The Global Catalogue of Microorganisms (GCM) 10K type strain sequencing project: providing services to taxonomists for standard genome sequencing and annotation.</title>
        <authorList>
            <consortium name="The Broad Institute Genomics Platform"/>
            <consortium name="The Broad Institute Genome Sequencing Center for Infectious Disease"/>
            <person name="Wu L."/>
            <person name="Ma J."/>
        </authorList>
    </citation>
    <scope>NUCLEOTIDE SEQUENCE [LARGE SCALE GENOMIC DNA]</scope>
    <source>
        <strain evidence="2 3">JCM 15672</strain>
    </source>
</reference>
<accession>A0ABN2U3F6</accession>
<gene>
    <name evidence="2" type="ORF">GCM10009819_09290</name>
</gene>
<protein>
    <recommendedName>
        <fullName evidence="4">Di-and tripeptidase</fullName>
    </recommendedName>
</protein>
<feature type="region of interest" description="Disordered" evidence="1">
    <location>
        <begin position="1"/>
        <end position="40"/>
    </location>
</feature>
<feature type="region of interest" description="Disordered" evidence="1">
    <location>
        <begin position="294"/>
        <end position="359"/>
    </location>
</feature>
<evidence type="ECO:0000256" key="1">
    <source>
        <dbReference type="SAM" id="MobiDB-lite"/>
    </source>
</evidence>
<keyword evidence="3" id="KW-1185">Reference proteome</keyword>
<dbReference type="EMBL" id="BAAAPW010000001">
    <property type="protein sequence ID" value="GAA2027931.1"/>
    <property type="molecule type" value="Genomic_DNA"/>
</dbReference>
<evidence type="ECO:0008006" key="4">
    <source>
        <dbReference type="Google" id="ProtNLM"/>
    </source>
</evidence>
<proteinExistence type="predicted"/>
<dbReference type="RefSeq" id="WP_344369801.1">
    <property type="nucleotide sequence ID" value="NZ_BAAAPW010000001.1"/>
</dbReference>
<name>A0ABN2U3F6_9MICO</name>
<feature type="compositionally biased region" description="Basic and acidic residues" evidence="1">
    <location>
        <begin position="313"/>
        <end position="333"/>
    </location>
</feature>
<dbReference type="Proteomes" id="UP001501196">
    <property type="component" value="Unassembled WGS sequence"/>
</dbReference>
<evidence type="ECO:0000313" key="3">
    <source>
        <dbReference type="Proteomes" id="UP001501196"/>
    </source>
</evidence>
<sequence length="359" mass="37099">MSERVHRITSMGPAGPLEAPPPGPDAPPDPPPGPDPTERAVGLERGLDRLLSIQRPIVVAHLRGIRRAHPNASPAELVRVLERRYLTAVTTGGAAVGATAVVPGIGTGVTLALSGVETAGFLEATALFAQSVAEVHGLHIENPDRARALVMTLMMGREGVDLVRQFAAQATGGGVSRNAYWGEVITTGLPKAIMSTVVDRLRHVFIKQFAVRGGAGIIGRAIPFGIGAAIGGAGNHILGRRVLQHARLGFGPAPSMLPAELEPREPGDPAIVRGMRRSASVGVALASATSRGIRTAGRALTRRRRDDPDDTAGPDRLEAGDDRIDAPEDDRPATTDAAADAVGPDADVAGDTGQAPPAA</sequence>
<organism evidence="2 3">
    <name type="scientific">Agromyces tropicus</name>
    <dbReference type="NCBI Taxonomy" id="555371"/>
    <lineage>
        <taxon>Bacteria</taxon>
        <taxon>Bacillati</taxon>
        <taxon>Actinomycetota</taxon>
        <taxon>Actinomycetes</taxon>
        <taxon>Micrococcales</taxon>
        <taxon>Microbacteriaceae</taxon>
        <taxon>Agromyces</taxon>
    </lineage>
</organism>
<comment type="caution">
    <text evidence="2">The sequence shown here is derived from an EMBL/GenBank/DDBJ whole genome shotgun (WGS) entry which is preliminary data.</text>
</comment>
<evidence type="ECO:0000313" key="2">
    <source>
        <dbReference type="EMBL" id="GAA2027931.1"/>
    </source>
</evidence>
<feature type="compositionally biased region" description="Pro residues" evidence="1">
    <location>
        <begin position="18"/>
        <end position="35"/>
    </location>
</feature>